<sequence length="131" mass="14105">MMTLTLVKSLPRLQLVCTIGEGPPPNTPSPPTKISCLGSETEQFTVMWVLFALIVLGNSSVLVALLINKSRKSRMNFFIMQLALAAPHSPAPPSSCNTNATHGVLQLTLGTIDLILIDDDDDDDDDDDGEI</sequence>
<proteinExistence type="predicted"/>
<dbReference type="Gene3D" id="1.20.1070.10">
    <property type="entry name" value="Rhodopsin 7-helix transmembrane proteins"/>
    <property type="match status" value="1"/>
</dbReference>
<dbReference type="SUPFAM" id="SSF81321">
    <property type="entry name" value="Family A G protein-coupled receptor-like"/>
    <property type="match status" value="1"/>
</dbReference>
<evidence type="ECO:0000313" key="2">
    <source>
        <dbReference type="EMBL" id="CAD7413912.1"/>
    </source>
</evidence>
<dbReference type="AlphaFoldDB" id="A0A7R9H9M5"/>
<organism evidence="2">
    <name type="scientific">Timema poppense</name>
    <name type="common">Walking stick</name>
    <dbReference type="NCBI Taxonomy" id="170557"/>
    <lineage>
        <taxon>Eukaryota</taxon>
        <taxon>Metazoa</taxon>
        <taxon>Ecdysozoa</taxon>
        <taxon>Arthropoda</taxon>
        <taxon>Hexapoda</taxon>
        <taxon>Insecta</taxon>
        <taxon>Pterygota</taxon>
        <taxon>Neoptera</taxon>
        <taxon>Polyneoptera</taxon>
        <taxon>Phasmatodea</taxon>
        <taxon>Timematodea</taxon>
        <taxon>Timematoidea</taxon>
        <taxon>Timematidae</taxon>
        <taxon>Timema</taxon>
    </lineage>
</organism>
<dbReference type="EMBL" id="OD007341">
    <property type="protein sequence ID" value="CAD7413912.1"/>
    <property type="molecule type" value="Genomic_DNA"/>
</dbReference>
<name>A0A7R9H9M5_TIMPO</name>
<keyword evidence="1" id="KW-0472">Membrane</keyword>
<accession>A0A7R9H9M5</accession>
<keyword evidence="1" id="KW-1133">Transmembrane helix</keyword>
<evidence type="ECO:0000256" key="1">
    <source>
        <dbReference type="SAM" id="Phobius"/>
    </source>
</evidence>
<gene>
    <name evidence="2" type="ORF">TPSB3V08_LOCUS9328</name>
</gene>
<reference evidence="2" key="1">
    <citation type="submission" date="2020-11" db="EMBL/GenBank/DDBJ databases">
        <authorList>
            <person name="Tran Van P."/>
        </authorList>
    </citation>
    <scope>NUCLEOTIDE SEQUENCE</scope>
</reference>
<protein>
    <submittedName>
        <fullName evidence="2">Uncharacterized protein</fullName>
    </submittedName>
</protein>
<feature type="transmembrane region" description="Helical" evidence="1">
    <location>
        <begin position="47"/>
        <end position="67"/>
    </location>
</feature>
<keyword evidence="1" id="KW-0812">Transmembrane</keyword>